<evidence type="ECO:0000259" key="1">
    <source>
        <dbReference type="Pfam" id="PF08808"/>
    </source>
</evidence>
<evidence type="ECO:0000313" key="2">
    <source>
        <dbReference type="EMBL" id="BAV39962.1"/>
    </source>
</evidence>
<dbReference type="InterPro" id="IPR014914">
    <property type="entry name" value="RES_dom"/>
</dbReference>
<dbReference type="AlphaFoldDB" id="A0A1B4XYS8"/>
<protein>
    <recommendedName>
        <fullName evidence="1">RES domain-containing protein</fullName>
    </recommendedName>
</protein>
<dbReference type="Proteomes" id="UP000218067">
    <property type="component" value="Chromosome"/>
</dbReference>
<dbReference type="Pfam" id="PF08808">
    <property type="entry name" value="RES"/>
    <property type="match status" value="1"/>
</dbReference>
<accession>A0A1B4XYS8</accession>
<dbReference type="RefSeq" id="WP_096369730.1">
    <property type="nucleotide sequence ID" value="NZ_AP017624.1"/>
</dbReference>
<reference evidence="2 3" key="1">
    <citation type="submission" date="2016-08" db="EMBL/GenBank/DDBJ databases">
        <title>Complete genome sequence of Mycobacterium shinshuense, a subspecies of M. ulcerans.</title>
        <authorList>
            <person name="Yoshida M."/>
            <person name="Ogura Y."/>
            <person name="Hayashi T."/>
            <person name="Hoshino Y."/>
        </authorList>
    </citation>
    <scope>NUCLEOTIDE SEQUENCE [LARGE SCALE GENOMIC DNA]</scope>
    <source>
        <strain evidence="3">ATCC 33728</strain>
    </source>
</reference>
<dbReference type="GeneID" id="93435279"/>
<gene>
    <name evidence="2" type="ORF">SHTP_0607</name>
</gene>
<feature type="domain" description="RES" evidence="1">
    <location>
        <begin position="72"/>
        <end position="190"/>
    </location>
</feature>
<organism evidence="2 3">
    <name type="scientific">Mycobacterium ulcerans subsp. shinshuense</name>
    <dbReference type="NCBI Taxonomy" id="1124626"/>
    <lineage>
        <taxon>Bacteria</taxon>
        <taxon>Bacillati</taxon>
        <taxon>Actinomycetota</taxon>
        <taxon>Actinomycetes</taxon>
        <taxon>Mycobacteriales</taxon>
        <taxon>Mycobacteriaceae</taxon>
        <taxon>Mycobacterium</taxon>
        <taxon>Mycobacterium ulcerans group</taxon>
    </lineage>
</organism>
<dbReference type="EMBL" id="AP017624">
    <property type="protein sequence ID" value="BAV39962.1"/>
    <property type="molecule type" value="Genomic_DNA"/>
</dbReference>
<sequence length="235" mass="25665">MVADLGEPNRPLSGGRVWTWKWPETLSARGWQWCRVYHLSAHTPDAITHRAFGPLHRLDHHTPPAAHPAICPEGRSVLYVAGTLATALGEVFGDLGEAAVCPRFRVGLLRPRTEIVVLDLRSEGAAMRIGALPSLATGAYPRVRTQAWARAIYEDQPARRPVHGVYYHAAHSNGRALALWDTDGAVDHVRTRARQRQVFALADAAIWPRVLVAAAELATTAARVDSCPLCDISAT</sequence>
<proteinExistence type="predicted"/>
<name>A0A1B4XYS8_MYCUL</name>
<evidence type="ECO:0000313" key="3">
    <source>
        <dbReference type="Proteomes" id="UP000218067"/>
    </source>
</evidence>